<evidence type="ECO:0000313" key="3">
    <source>
        <dbReference type="Proteomes" id="UP001157355"/>
    </source>
</evidence>
<evidence type="ECO:0008006" key="4">
    <source>
        <dbReference type="Google" id="ProtNLM"/>
    </source>
</evidence>
<dbReference type="EMBL" id="BSPP01000002">
    <property type="protein sequence ID" value="GLS85550.1"/>
    <property type="molecule type" value="Genomic_DNA"/>
</dbReference>
<dbReference type="Proteomes" id="UP001157355">
    <property type="component" value="Unassembled WGS sequence"/>
</dbReference>
<comment type="caution">
    <text evidence="2">The sequence shown here is derived from an EMBL/GenBank/DDBJ whole genome shotgun (WGS) entry which is preliminary data.</text>
</comment>
<organism evidence="2 3">
    <name type="scientific">Cypionkella aquatica</name>
    <dbReference type="NCBI Taxonomy" id="1756042"/>
    <lineage>
        <taxon>Bacteria</taxon>
        <taxon>Pseudomonadati</taxon>
        <taxon>Pseudomonadota</taxon>
        <taxon>Alphaproteobacteria</taxon>
        <taxon>Rhodobacterales</taxon>
        <taxon>Paracoccaceae</taxon>
        <taxon>Cypionkella</taxon>
    </lineage>
</organism>
<feature type="chain" id="PRO_5041374588" description="DUF2946 domain-containing protein" evidence="1">
    <location>
        <begin position="22"/>
        <end position="113"/>
    </location>
</feature>
<gene>
    <name evidence="2" type="ORF">GCM10010873_05230</name>
</gene>
<name>A0AA37X0B3_9RHOB</name>
<protein>
    <recommendedName>
        <fullName evidence="4">DUF2946 domain-containing protein</fullName>
    </recommendedName>
</protein>
<sequence length="113" mass="11802">MIRMLLSLLLTLTLAATSVRAAVMHSEMQGAYQMVICADSTLAQTTLTFDATGKPITAHHCPDCTTAFSGLPQSPLQIAAAPATSRTLHPGLCPASATAQLPNLAARDPPFRA</sequence>
<dbReference type="RefSeq" id="WP_284323762.1">
    <property type="nucleotide sequence ID" value="NZ_BSPP01000002.1"/>
</dbReference>
<keyword evidence="1" id="KW-0732">Signal</keyword>
<accession>A0AA37X0B3</accession>
<evidence type="ECO:0000256" key="1">
    <source>
        <dbReference type="SAM" id="SignalP"/>
    </source>
</evidence>
<proteinExistence type="predicted"/>
<keyword evidence="3" id="KW-1185">Reference proteome</keyword>
<dbReference type="AlphaFoldDB" id="A0AA37X0B3"/>
<feature type="signal peptide" evidence="1">
    <location>
        <begin position="1"/>
        <end position="21"/>
    </location>
</feature>
<reference evidence="2 3" key="1">
    <citation type="journal article" date="2014" name="Int. J. Syst. Evol. Microbiol.">
        <title>Complete genome sequence of Corynebacterium casei LMG S-19264T (=DSM 44701T), isolated from a smear-ripened cheese.</title>
        <authorList>
            <consortium name="US DOE Joint Genome Institute (JGI-PGF)"/>
            <person name="Walter F."/>
            <person name="Albersmeier A."/>
            <person name="Kalinowski J."/>
            <person name="Ruckert C."/>
        </authorList>
    </citation>
    <scope>NUCLEOTIDE SEQUENCE [LARGE SCALE GENOMIC DNA]</scope>
    <source>
        <strain evidence="2 3">NBRC 111766</strain>
    </source>
</reference>
<evidence type="ECO:0000313" key="2">
    <source>
        <dbReference type="EMBL" id="GLS85550.1"/>
    </source>
</evidence>